<dbReference type="EMBL" id="CP048836">
    <property type="protein sequence ID" value="QID17307.1"/>
    <property type="molecule type" value="Genomic_DNA"/>
</dbReference>
<organism evidence="3 4">
    <name type="scientific">Nitrogeniibacter mangrovi</name>
    <dbReference type="NCBI Taxonomy" id="2016596"/>
    <lineage>
        <taxon>Bacteria</taxon>
        <taxon>Pseudomonadati</taxon>
        <taxon>Pseudomonadota</taxon>
        <taxon>Betaproteobacteria</taxon>
        <taxon>Rhodocyclales</taxon>
        <taxon>Zoogloeaceae</taxon>
        <taxon>Nitrogeniibacter</taxon>
    </lineage>
</organism>
<feature type="region of interest" description="Disordered" evidence="1">
    <location>
        <begin position="117"/>
        <end position="144"/>
    </location>
</feature>
<evidence type="ECO:0000313" key="3">
    <source>
        <dbReference type="EMBL" id="QID17307.1"/>
    </source>
</evidence>
<feature type="compositionally biased region" description="Basic and acidic residues" evidence="1">
    <location>
        <begin position="118"/>
        <end position="144"/>
    </location>
</feature>
<keyword evidence="4" id="KW-1185">Reference proteome</keyword>
<feature type="signal peptide" evidence="2">
    <location>
        <begin position="1"/>
        <end position="20"/>
    </location>
</feature>
<dbReference type="KEGG" id="azq:G3580_06395"/>
<dbReference type="Proteomes" id="UP000501991">
    <property type="component" value="Chromosome"/>
</dbReference>
<evidence type="ECO:0000256" key="1">
    <source>
        <dbReference type="SAM" id="MobiDB-lite"/>
    </source>
</evidence>
<keyword evidence="2" id="KW-0732">Signal</keyword>
<protein>
    <submittedName>
        <fullName evidence="3">DUF3106 domain-containing protein</fullName>
    </submittedName>
</protein>
<sequence>MARTRLAVLIGVLLSSPVWAATPWSALTAMEKRALAPLAGQWASMDDTQQRKWRAVVEHYDTLMPEEQVRVQRRMIDWSRLSPQERARALDQYRALRSIPPEEREALQQRWQEYQRLSPEERARAREQAREQHNKNRVNRDKDK</sequence>
<gene>
    <name evidence="3" type="ORF">G3580_06395</name>
</gene>
<accession>A0A6C1B160</accession>
<feature type="chain" id="PRO_5025442062" evidence="2">
    <location>
        <begin position="21"/>
        <end position="144"/>
    </location>
</feature>
<evidence type="ECO:0000313" key="4">
    <source>
        <dbReference type="Proteomes" id="UP000501991"/>
    </source>
</evidence>
<dbReference type="Pfam" id="PF11304">
    <property type="entry name" value="DUF3106"/>
    <property type="match status" value="1"/>
</dbReference>
<proteinExistence type="predicted"/>
<dbReference type="RefSeq" id="WP_173764471.1">
    <property type="nucleotide sequence ID" value="NZ_CP048836.1"/>
</dbReference>
<evidence type="ECO:0000256" key="2">
    <source>
        <dbReference type="SAM" id="SignalP"/>
    </source>
</evidence>
<name>A0A6C1B160_9RHOO</name>
<dbReference type="AlphaFoldDB" id="A0A6C1B160"/>
<dbReference type="InterPro" id="IPR021455">
    <property type="entry name" value="DUF3106"/>
</dbReference>
<reference evidence="3 4" key="1">
    <citation type="submission" date="2020-02" db="EMBL/GenBank/DDBJ databases">
        <title>Nitrogenibacter mangrovi gen. nov., sp. nov. isolated from mangrove sediment, a denitrifying betaproteobacterium.</title>
        <authorList>
            <person name="Liao H."/>
            <person name="Tian Y."/>
        </authorList>
    </citation>
    <scope>NUCLEOTIDE SEQUENCE [LARGE SCALE GENOMIC DNA]</scope>
    <source>
        <strain evidence="3 4">M9-3-2</strain>
    </source>
</reference>